<feature type="region of interest" description="Disordered" evidence="1">
    <location>
        <begin position="15"/>
        <end position="49"/>
    </location>
</feature>
<dbReference type="PANTHER" id="PTHR20908:SF1">
    <property type="entry name" value="LD15586P"/>
    <property type="match status" value="1"/>
</dbReference>
<accession>A0A0K8RGQ9</accession>
<dbReference type="Gene3D" id="3.40.50.1820">
    <property type="entry name" value="alpha/beta hydrolase"/>
    <property type="match status" value="1"/>
</dbReference>
<sequence length="291" mass="32738">MTLRLTSKQPLLCEAQGVGSSRGHSNPVRDNTAPTMGHDIPATTGVEAADDANARQNPLVVVLAWMKAKDAHLQRYHDLYMDQGFDVLTVKTDPMQLAFPTNKGSQYIAQMVLDFLLNNPNYARLVVHAFSVGGYQMGEMLVRMHKGGSRYLDLMPRFKAQVYDSLVDYTGIPTGFPTALTKNQFLRKVLEIMIRVQSVIMYPMSTVHYKAASRAFHDNPLTCPALMINSKEDRVSGLEDNIRVADCWRKKGLDVAFCTFDDSKHVQHMGKYPDQYVNEVLRLLRKVQLAA</sequence>
<dbReference type="InterPro" id="IPR029058">
    <property type="entry name" value="AB_hydrolase_fold"/>
</dbReference>
<dbReference type="InterPro" id="IPR008547">
    <property type="entry name" value="DUF829_TMEM53"/>
</dbReference>
<evidence type="ECO:0000313" key="2">
    <source>
        <dbReference type="EMBL" id="JAA69669.1"/>
    </source>
</evidence>
<reference evidence="2" key="1">
    <citation type="submission" date="2012-12" db="EMBL/GenBank/DDBJ databases">
        <title>Identification and characterization of a phenylalanine ammonia-lyase gene family in Isatis indigotica Fort.</title>
        <authorList>
            <person name="Liu Q."/>
            <person name="Chen J."/>
            <person name="Zhou X."/>
            <person name="Di P."/>
            <person name="Xiao Y."/>
            <person name="Xuan H."/>
            <person name="Zhang L."/>
            <person name="Chen W."/>
        </authorList>
    </citation>
    <scope>NUCLEOTIDE SEQUENCE</scope>
    <source>
        <tissue evidence="2">Salivary gland</tissue>
    </source>
</reference>
<proteinExistence type="evidence at transcript level"/>
<dbReference type="Pfam" id="PF05705">
    <property type="entry name" value="DUF829"/>
    <property type="match status" value="1"/>
</dbReference>
<dbReference type="EMBL" id="GADI01004139">
    <property type="protein sequence ID" value="JAA69669.1"/>
    <property type="molecule type" value="mRNA"/>
</dbReference>
<dbReference type="PANTHER" id="PTHR20908">
    <property type="entry name" value="LD15586P"/>
    <property type="match status" value="1"/>
</dbReference>
<feature type="compositionally biased region" description="Polar residues" evidence="1">
    <location>
        <begin position="18"/>
        <end position="34"/>
    </location>
</feature>
<organism evidence="2">
    <name type="scientific">Ixodes ricinus</name>
    <name type="common">Common tick</name>
    <name type="synonym">Acarus ricinus</name>
    <dbReference type="NCBI Taxonomy" id="34613"/>
    <lineage>
        <taxon>Eukaryota</taxon>
        <taxon>Metazoa</taxon>
        <taxon>Ecdysozoa</taxon>
        <taxon>Arthropoda</taxon>
        <taxon>Chelicerata</taxon>
        <taxon>Arachnida</taxon>
        <taxon>Acari</taxon>
        <taxon>Parasitiformes</taxon>
        <taxon>Ixodida</taxon>
        <taxon>Ixodoidea</taxon>
        <taxon>Ixodidae</taxon>
        <taxon>Ixodinae</taxon>
        <taxon>Ixodes</taxon>
    </lineage>
</organism>
<dbReference type="AlphaFoldDB" id="A0A0K8RGQ9"/>
<name>A0A0K8RGQ9_IXORI</name>
<dbReference type="GO" id="GO:0017171">
    <property type="term" value="F:serine hydrolase activity"/>
    <property type="evidence" value="ECO:0007669"/>
    <property type="project" value="TreeGrafter"/>
</dbReference>
<evidence type="ECO:0008006" key="3">
    <source>
        <dbReference type="Google" id="ProtNLM"/>
    </source>
</evidence>
<dbReference type="SUPFAM" id="SSF53474">
    <property type="entry name" value="alpha/beta-Hydrolases"/>
    <property type="match status" value="1"/>
</dbReference>
<protein>
    <recommendedName>
        <fullName evidence="3">Transmembrane protein 53</fullName>
    </recommendedName>
</protein>
<evidence type="ECO:0000256" key="1">
    <source>
        <dbReference type="SAM" id="MobiDB-lite"/>
    </source>
</evidence>